<keyword evidence="2" id="KW-1003">Cell membrane</keyword>
<reference evidence="11 12" key="1">
    <citation type="submission" date="2019-02" db="EMBL/GenBank/DDBJ databases">
        <title>Deep-cultivation of Planctomycetes and their phenomic and genomic characterization uncovers novel biology.</title>
        <authorList>
            <person name="Wiegand S."/>
            <person name="Jogler M."/>
            <person name="Boedeker C."/>
            <person name="Pinto D."/>
            <person name="Vollmers J."/>
            <person name="Rivas-Marin E."/>
            <person name="Kohn T."/>
            <person name="Peeters S.H."/>
            <person name="Heuer A."/>
            <person name="Rast P."/>
            <person name="Oberbeckmann S."/>
            <person name="Bunk B."/>
            <person name="Jeske O."/>
            <person name="Meyerdierks A."/>
            <person name="Storesund J.E."/>
            <person name="Kallscheuer N."/>
            <person name="Luecker S."/>
            <person name="Lage O.M."/>
            <person name="Pohl T."/>
            <person name="Merkel B.J."/>
            <person name="Hornburger P."/>
            <person name="Mueller R.-W."/>
            <person name="Bruemmer F."/>
            <person name="Labrenz M."/>
            <person name="Spormann A.M."/>
            <person name="Op Den Camp H."/>
            <person name="Overmann J."/>
            <person name="Amann R."/>
            <person name="Jetten M.S.M."/>
            <person name="Mascher T."/>
            <person name="Medema M.H."/>
            <person name="Devos D.P."/>
            <person name="Kaster A.-K."/>
            <person name="Ovreas L."/>
            <person name="Rohde M."/>
            <person name="Galperin M.Y."/>
            <person name="Jogler C."/>
        </authorList>
    </citation>
    <scope>NUCLEOTIDE SEQUENCE [LARGE SCALE GENOMIC DNA]</scope>
    <source>
        <strain evidence="11 12">Pan14r</strain>
    </source>
</reference>
<dbReference type="GO" id="GO:0017038">
    <property type="term" value="P:protein import"/>
    <property type="evidence" value="ECO:0007669"/>
    <property type="project" value="InterPro"/>
</dbReference>
<dbReference type="SMART" id="SM00958">
    <property type="entry name" value="SecA_PP_bind"/>
    <property type="match status" value="1"/>
</dbReference>
<dbReference type="InterPro" id="IPR027417">
    <property type="entry name" value="P-loop_NTPase"/>
</dbReference>
<evidence type="ECO:0000256" key="1">
    <source>
        <dbReference type="ARBA" id="ARBA00022448"/>
    </source>
</evidence>
<evidence type="ECO:0000256" key="5">
    <source>
        <dbReference type="ARBA" id="ARBA00022927"/>
    </source>
</evidence>
<dbReference type="SMART" id="SM00957">
    <property type="entry name" value="SecA_DEAD"/>
    <property type="match status" value="1"/>
</dbReference>
<comment type="caution">
    <text evidence="11">The sequence shown here is derived from an EMBL/GenBank/DDBJ whole genome shotgun (WGS) entry which is preliminary data.</text>
</comment>
<accession>A0A5C5Y1F0</accession>
<dbReference type="PROSITE" id="PS51196">
    <property type="entry name" value="SECA_MOTOR_DEAD"/>
    <property type="match status" value="1"/>
</dbReference>
<dbReference type="OrthoDB" id="2486044at2"/>
<evidence type="ECO:0000259" key="9">
    <source>
        <dbReference type="PROSITE" id="PS51192"/>
    </source>
</evidence>
<dbReference type="InterPro" id="IPR044722">
    <property type="entry name" value="SecA_SF2_C"/>
</dbReference>
<evidence type="ECO:0000259" key="10">
    <source>
        <dbReference type="PROSITE" id="PS51196"/>
    </source>
</evidence>
<dbReference type="Pfam" id="PF07517">
    <property type="entry name" value="SecA_DEAD"/>
    <property type="match status" value="1"/>
</dbReference>
<name>A0A5C5Y1F0_9PLAN</name>
<evidence type="ECO:0000256" key="8">
    <source>
        <dbReference type="ARBA" id="ARBA00023136"/>
    </source>
</evidence>
<dbReference type="PANTHER" id="PTHR30612">
    <property type="entry name" value="SECA INNER MEMBRANE COMPONENT OF SEC PROTEIN SECRETION SYSTEM"/>
    <property type="match status" value="1"/>
</dbReference>
<dbReference type="GO" id="GO:0005886">
    <property type="term" value="C:plasma membrane"/>
    <property type="evidence" value="ECO:0007669"/>
    <property type="project" value="TreeGrafter"/>
</dbReference>
<dbReference type="PRINTS" id="PR00906">
    <property type="entry name" value="SECA"/>
</dbReference>
<protein>
    <submittedName>
        <fullName evidence="11">Preprotein translocase subunit SecA</fullName>
    </submittedName>
</protein>
<evidence type="ECO:0000313" key="12">
    <source>
        <dbReference type="Proteomes" id="UP000317238"/>
    </source>
</evidence>
<organism evidence="11 12">
    <name type="scientific">Crateriforma conspicua</name>
    <dbReference type="NCBI Taxonomy" id="2527996"/>
    <lineage>
        <taxon>Bacteria</taxon>
        <taxon>Pseudomonadati</taxon>
        <taxon>Planctomycetota</taxon>
        <taxon>Planctomycetia</taxon>
        <taxon>Planctomycetales</taxon>
        <taxon>Planctomycetaceae</taxon>
        <taxon>Crateriforma</taxon>
    </lineage>
</organism>
<dbReference type="PANTHER" id="PTHR30612:SF0">
    <property type="entry name" value="CHLOROPLAST PROTEIN-TRANSPORTING ATPASE"/>
    <property type="match status" value="1"/>
</dbReference>
<dbReference type="GO" id="GO:0031522">
    <property type="term" value="C:cell envelope Sec protein transport complex"/>
    <property type="evidence" value="ECO:0007669"/>
    <property type="project" value="TreeGrafter"/>
</dbReference>
<dbReference type="InterPro" id="IPR011115">
    <property type="entry name" value="SecA_DEAD"/>
</dbReference>
<evidence type="ECO:0000256" key="7">
    <source>
        <dbReference type="ARBA" id="ARBA00023010"/>
    </source>
</evidence>
<evidence type="ECO:0000256" key="2">
    <source>
        <dbReference type="ARBA" id="ARBA00022475"/>
    </source>
</evidence>
<keyword evidence="7" id="KW-0811">Translocation</keyword>
<dbReference type="SUPFAM" id="SSF52540">
    <property type="entry name" value="P-loop containing nucleoside triphosphate hydrolases"/>
    <property type="match status" value="2"/>
</dbReference>
<dbReference type="GO" id="GO:0005524">
    <property type="term" value="F:ATP binding"/>
    <property type="evidence" value="ECO:0007669"/>
    <property type="project" value="UniProtKB-KW"/>
</dbReference>
<dbReference type="InterPro" id="IPR014018">
    <property type="entry name" value="SecA_motor_DEAD"/>
</dbReference>
<dbReference type="GO" id="GO:0043952">
    <property type="term" value="P:protein transport by the Sec complex"/>
    <property type="evidence" value="ECO:0007669"/>
    <property type="project" value="TreeGrafter"/>
</dbReference>
<dbReference type="EMBL" id="SJPL01000001">
    <property type="protein sequence ID" value="TWT68451.1"/>
    <property type="molecule type" value="Genomic_DNA"/>
</dbReference>
<keyword evidence="3" id="KW-0547">Nucleotide-binding</keyword>
<dbReference type="Gene3D" id="3.40.50.300">
    <property type="entry name" value="P-loop containing nucleotide triphosphate hydrolases"/>
    <property type="match status" value="2"/>
</dbReference>
<dbReference type="InterPro" id="IPR014001">
    <property type="entry name" value="Helicase_ATP-bd"/>
</dbReference>
<evidence type="ECO:0000256" key="3">
    <source>
        <dbReference type="ARBA" id="ARBA00022741"/>
    </source>
</evidence>
<gene>
    <name evidence="11" type="ORF">Pan14r_06960</name>
</gene>
<dbReference type="Pfam" id="PF01043">
    <property type="entry name" value="SecA_PP_bind"/>
    <property type="match status" value="1"/>
</dbReference>
<evidence type="ECO:0000256" key="4">
    <source>
        <dbReference type="ARBA" id="ARBA00022840"/>
    </source>
</evidence>
<evidence type="ECO:0000313" key="11">
    <source>
        <dbReference type="EMBL" id="TWT68451.1"/>
    </source>
</evidence>
<dbReference type="InterPro" id="IPR036670">
    <property type="entry name" value="SecA_X-link_sf"/>
</dbReference>
<dbReference type="InterPro" id="IPR011130">
    <property type="entry name" value="SecA_preprotein_X-link_dom"/>
</dbReference>
<dbReference type="Pfam" id="PF21090">
    <property type="entry name" value="P-loop_SecA"/>
    <property type="match status" value="2"/>
</dbReference>
<evidence type="ECO:0000256" key="6">
    <source>
        <dbReference type="ARBA" id="ARBA00022967"/>
    </source>
</evidence>
<dbReference type="GO" id="GO:0006886">
    <property type="term" value="P:intracellular protein transport"/>
    <property type="evidence" value="ECO:0007669"/>
    <property type="project" value="InterPro"/>
</dbReference>
<sequence length="676" mass="75235">MIPRFTMGLARKRDRLTIGDRYRVGIREMVRRCCDELTPLCEHAHDRYIERSPQQVRDHFTMLRGQIVDGMFAIDDASAWADLAGCITAALQHTLDKRLYPTQILAGWQIAAGRIAQMQTGEGKTLACFLPACLMAATGRGVHVVCPNDYLAQRDAQLLAPAFESLGLSCGVVLDDQNPAAKTDLYHGDVVYAPGAVLGFDFLRDRLAETQWMRLGRSHRLAQTAMGQGRPPAMMRPLHAVIVDEADHVLIDDAVSPLILSQRRQVGRQLDDLLMSARQAAMRMQSDIDYVVRQDHRQVEFTADGFHRIYDDQWPVDDARLKRPWHDYVRAALLAQHVFQRDRDYVIQDQTVQIVDRSTGRIFADRSWSGGIHQAVETKEGVPVTAETESASQTTRQAFFRRYRWIGGMTGTSDGCQREFASVYRCCVQVIPLRLASRRCVLADAIFADQDAKVQWIVDEAVHASRIGRAVLIGTLSIEQSLAISQLFDRCGVRHQVLSGIQDRGEAEIIADAGQSGAVTVATSLAGRGTDIALDATTRQRGGLHVIVCEHHRLARVDRQLIGRCARGGDPGTARFCLAADDGIAQGRNDWFGGLIRGHVRSVGNGVAGSHDHASLVRPVDVPPGQLRQHVLDIQQNQQRNETAARLAMMRQYQVDQAWQTPRPAWQPDSELSFQG</sequence>
<dbReference type="GO" id="GO:0005829">
    <property type="term" value="C:cytosol"/>
    <property type="evidence" value="ECO:0007669"/>
    <property type="project" value="TreeGrafter"/>
</dbReference>
<feature type="domain" description="SecA family profile" evidence="10">
    <location>
        <begin position="1"/>
        <end position="608"/>
    </location>
</feature>
<proteinExistence type="predicted"/>
<dbReference type="PROSITE" id="PS51192">
    <property type="entry name" value="HELICASE_ATP_BIND_1"/>
    <property type="match status" value="1"/>
</dbReference>
<dbReference type="InterPro" id="IPR000185">
    <property type="entry name" value="SecA"/>
</dbReference>
<keyword evidence="8" id="KW-0472">Membrane</keyword>
<dbReference type="RefSeq" id="WP_146438320.1">
    <property type="nucleotide sequence ID" value="NZ_SJPL01000001.1"/>
</dbReference>
<dbReference type="Gene3D" id="3.90.1440.10">
    <property type="entry name" value="SecA, preprotein cross-linking domain"/>
    <property type="match status" value="1"/>
</dbReference>
<dbReference type="GO" id="GO:0006605">
    <property type="term" value="P:protein targeting"/>
    <property type="evidence" value="ECO:0007669"/>
    <property type="project" value="InterPro"/>
</dbReference>
<keyword evidence="12" id="KW-1185">Reference proteome</keyword>
<keyword evidence="1" id="KW-0813">Transport</keyword>
<keyword evidence="5" id="KW-0653">Protein transport</keyword>
<keyword evidence="6" id="KW-1278">Translocase</keyword>
<dbReference type="SUPFAM" id="SSF81767">
    <property type="entry name" value="Pre-protein crosslinking domain of SecA"/>
    <property type="match status" value="1"/>
</dbReference>
<dbReference type="Proteomes" id="UP000317238">
    <property type="component" value="Unassembled WGS sequence"/>
</dbReference>
<dbReference type="AlphaFoldDB" id="A0A5C5Y1F0"/>
<keyword evidence="4" id="KW-0067">ATP-binding</keyword>
<feature type="domain" description="Helicase ATP-binding" evidence="9">
    <location>
        <begin position="105"/>
        <end position="277"/>
    </location>
</feature>